<reference evidence="2" key="1">
    <citation type="submission" date="2021-03" db="EMBL/GenBank/DDBJ databases">
        <title>Draft genome sequence of rust myrtle Austropuccinia psidii MF-1, a brazilian biotype.</title>
        <authorList>
            <person name="Quecine M.C."/>
            <person name="Pachon D.M.R."/>
            <person name="Bonatelli M.L."/>
            <person name="Correr F.H."/>
            <person name="Franceschini L.M."/>
            <person name="Leite T.F."/>
            <person name="Margarido G.R.A."/>
            <person name="Almeida C.A."/>
            <person name="Ferrarezi J.A."/>
            <person name="Labate C.A."/>
        </authorList>
    </citation>
    <scope>NUCLEOTIDE SEQUENCE</scope>
    <source>
        <strain evidence="2">MF-1</strain>
    </source>
</reference>
<gene>
    <name evidence="2" type="ORF">O181_021345</name>
</gene>
<organism evidence="2 3">
    <name type="scientific">Austropuccinia psidii MF-1</name>
    <dbReference type="NCBI Taxonomy" id="1389203"/>
    <lineage>
        <taxon>Eukaryota</taxon>
        <taxon>Fungi</taxon>
        <taxon>Dikarya</taxon>
        <taxon>Basidiomycota</taxon>
        <taxon>Pucciniomycotina</taxon>
        <taxon>Pucciniomycetes</taxon>
        <taxon>Pucciniales</taxon>
        <taxon>Sphaerophragmiaceae</taxon>
        <taxon>Austropuccinia</taxon>
    </lineage>
</organism>
<proteinExistence type="predicted"/>
<feature type="compositionally biased region" description="Low complexity" evidence="1">
    <location>
        <begin position="16"/>
        <end position="26"/>
    </location>
</feature>
<feature type="region of interest" description="Disordered" evidence="1">
    <location>
        <begin position="1"/>
        <end position="48"/>
    </location>
</feature>
<dbReference type="EMBL" id="AVOT02006459">
    <property type="protein sequence ID" value="MBW0481630.1"/>
    <property type="molecule type" value="Genomic_DNA"/>
</dbReference>
<comment type="caution">
    <text evidence="2">The sequence shown here is derived from an EMBL/GenBank/DDBJ whole genome shotgun (WGS) entry which is preliminary data.</text>
</comment>
<accession>A0A9Q3GX10</accession>
<evidence type="ECO:0000313" key="3">
    <source>
        <dbReference type="Proteomes" id="UP000765509"/>
    </source>
</evidence>
<sequence length="257" mass="28439">MRPKGGKGQIISPRPGGSQTTSGTTSAIFSPKFHSTQNGHKRPSEPQMAKTSIDNIFHAGEDFPFFNALRTQEPGVVHIWYDIPLCTIFAHQSNGDTFRTQLRDSKSSLKSITNFEGRPFHYSVWQFPGGYQKTIEGPQPPGPAGVGLSILTKTILRPILRGNQLLHSFSRHQVISIPCTTQLVHTGSNQAAVWPWPNWANSYSPVGIQSHSSTLKMARTVLAQFRQYSPVIHLPGSALQLFTYTDHVSSLVDFFPS</sequence>
<dbReference type="Proteomes" id="UP000765509">
    <property type="component" value="Unassembled WGS sequence"/>
</dbReference>
<keyword evidence="3" id="KW-1185">Reference proteome</keyword>
<name>A0A9Q3GX10_9BASI</name>
<evidence type="ECO:0000256" key="1">
    <source>
        <dbReference type="SAM" id="MobiDB-lite"/>
    </source>
</evidence>
<protein>
    <submittedName>
        <fullName evidence="2">Uncharacterized protein</fullName>
    </submittedName>
</protein>
<dbReference type="AlphaFoldDB" id="A0A9Q3GX10"/>
<evidence type="ECO:0000313" key="2">
    <source>
        <dbReference type="EMBL" id="MBW0481630.1"/>
    </source>
</evidence>